<evidence type="ECO:0000256" key="3">
    <source>
        <dbReference type="ARBA" id="ARBA00023295"/>
    </source>
</evidence>
<name>A0A378Y4N8_PAEPO</name>
<keyword evidence="3 4" id="KW-0326">Glycosidase</keyword>
<dbReference type="CDD" id="cd04086">
    <property type="entry name" value="CBM35_mannanase-like"/>
    <property type="match status" value="1"/>
</dbReference>
<dbReference type="InterPro" id="IPR022790">
    <property type="entry name" value="GH26_dom"/>
</dbReference>
<dbReference type="InterPro" id="IPR001956">
    <property type="entry name" value="CBM3"/>
</dbReference>
<keyword evidence="2 4" id="KW-0378">Hydrolase</keyword>
<dbReference type="Gene3D" id="2.60.120.260">
    <property type="entry name" value="Galactose-binding domain-like"/>
    <property type="match status" value="1"/>
</dbReference>
<dbReference type="InterPro" id="IPR008979">
    <property type="entry name" value="Galactose-bd-like_sf"/>
</dbReference>
<dbReference type="PROSITE" id="PS51172">
    <property type="entry name" value="CBM3"/>
    <property type="match status" value="1"/>
</dbReference>
<dbReference type="InterPro" id="IPR024745">
    <property type="entry name" value="GH44_cat"/>
</dbReference>
<dbReference type="InterPro" id="IPR003961">
    <property type="entry name" value="FN3_dom"/>
</dbReference>
<gene>
    <name evidence="9" type="primary">celA7</name>
    <name evidence="9" type="ORF">NCTC10343_05007</name>
</gene>
<dbReference type="InterPro" id="IPR008965">
    <property type="entry name" value="CBM2/CBM3_carb-bd_dom_sf"/>
</dbReference>
<dbReference type="GO" id="GO:0016985">
    <property type="term" value="F:mannan endo-1,4-beta-mannosidase activity"/>
    <property type="evidence" value="ECO:0007669"/>
    <property type="project" value="UniProtKB-EC"/>
</dbReference>
<dbReference type="CDD" id="cd00063">
    <property type="entry name" value="FN3"/>
    <property type="match status" value="1"/>
</dbReference>
<dbReference type="InterPro" id="IPR017853">
    <property type="entry name" value="GH"/>
</dbReference>
<evidence type="ECO:0000256" key="4">
    <source>
        <dbReference type="PROSITE-ProRule" id="PRU01100"/>
    </source>
</evidence>
<evidence type="ECO:0000313" key="9">
    <source>
        <dbReference type="EMBL" id="SUA72054.1"/>
    </source>
</evidence>
<dbReference type="PRINTS" id="PR00739">
    <property type="entry name" value="GLHYDRLASE26"/>
</dbReference>
<dbReference type="Pfam" id="PF16990">
    <property type="entry name" value="CBM_35"/>
    <property type="match status" value="1"/>
</dbReference>
<comment type="similarity">
    <text evidence="1 4">Belongs to the glycosyl hydrolase 26 family.</text>
</comment>
<feature type="active site" description="Nucleophile" evidence="4">
    <location>
        <position position="1055"/>
    </location>
</feature>
<feature type="domain" description="Fibronectin type-III" evidence="5">
    <location>
        <begin position="580"/>
        <end position="668"/>
    </location>
</feature>
<dbReference type="PROSITE" id="PS50853">
    <property type="entry name" value="FN3"/>
    <property type="match status" value="2"/>
</dbReference>
<reference evidence="9 10" key="1">
    <citation type="submission" date="2018-06" db="EMBL/GenBank/DDBJ databases">
        <authorList>
            <consortium name="Pathogen Informatics"/>
            <person name="Doyle S."/>
        </authorList>
    </citation>
    <scope>NUCLEOTIDE SEQUENCE [LARGE SCALE GENOMIC DNA]</scope>
    <source>
        <strain evidence="9 10">NCTC10343</strain>
    </source>
</reference>
<dbReference type="Pfam" id="PF12891">
    <property type="entry name" value="Glyco_hydro_44"/>
    <property type="match status" value="1"/>
</dbReference>
<sequence>MERHSYGVLLFSNVKEESGMRAKNSSNLLFKRSKWLPVVMACTMIVGGALPAPAVVHGQTAKTITIKVDTFKDRKPISPYIYGTNQDLAGDENMAARRLGGNRMTGYNWENNMSNAGSDWQQSSDNYLCSNGGLTQAECEKPGAVTTSFHDQSLKLGTYSLVTLPMAGYVAKDGNGSVQESEKAPSARWNQVVNAKNAPFQLQPDLNDNRVYVDEFVHFLVNKYGTASTKAGVKGYALDNEPALWSHTHPRIHGEKVGAKELVDRSVSLSKAVKAIDAGAEVFGPVLYGFGAYKDLQTAPDWDSVKGNYSWFVDYYLDQMRLSSQVEGKRLLDVFDVHWYPEAMGGGIRITNEVGNDETKKARMQAPRTLWDPTYKEDSWIAQWNSEFLPILPRLKQSVDKYYPGTKLAMTEYSYGGENDISGGIAMTDVLGILGKNDVYMANYWKLKDGVNNYVSAAYKLYRNYDGKNSTFGDTSVSAQTSDIVNSSVHASVTNASDKELHLVVMNKSMDSAFDAQFDLSGAKTYISGKVWGFDKNSSQIKEAAPITQISGNRFTYTVPPLTAYHIVLTTGNDTSPVEGPESFKLKAEAGDGKVHLSWDASSGVVGYSVQRATDENGPFTAVASNLTETSYTDTNVTNGTSYYYKVTAKTNKGSSESNILKAVPKMPVNGPARYEAEEGTLKGTIVESSGTGYSGAGYVTNFHNPGDSLTMTIQAPTAGLYNLTIGYRSPHDDKRTNFSLNGKAFGELLLKKTADFKETSGGKVLLNAGANTISFETGWGWYDIDYVRLEPAADRPPHAVTKTLTNPNATVEAKALMNYLVDQYGKNMLSGQEEINEIDWLQANVGKKPAIAALDLIDYSPSRAEHGLSSTEAEKAIAWDKQGGIVTFAWHWNAPKGLIDTQGKEWWRGFYADSTTFDIEYAMNHPESEDYKLLIRDIDVIAGQLKKLQDAKVPVLFRPLHEAEGKWFWWGAKGPEPVKKLYILMHDRLTNVHKLNNLIWVWNSVAPDWYPGDEYVDILSFDSYPQAGDYSPQISKYEDLVALGKDKKLVAMSENGPIPDPDLMKAYQAHWSWFATWYGDFVRDGKQNSLEHLKKVYNHPNVITLDELPTNLKTYGITEQPSVPGSFTLNAAGETAKVSLSWTASANAKSYEVKRSTTENGAFATVASDVYGSSYTDTAVTADTTYYYQVVAKNDAGQTLSNTASAMPKADTQQPTTGLLLQYRTADTKVNDNHLNPQFQIVNKGTTSIPINELKIRYYYTIDGDREQTFNCDYATLSCSKLNGKLVKMEKAATGADYYLEVSFNSDAGVLAPGGSTGDIQTRIHKTDWSNYNESDDYSYKGTQTSFADHPKVTLYHNGVLVWGTEPTAN</sequence>
<dbReference type="PANTHER" id="PTHR40079:SF4">
    <property type="entry name" value="GH26 DOMAIN-CONTAINING PROTEIN-RELATED"/>
    <property type="match status" value="1"/>
</dbReference>
<feature type="domain" description="GH26" evidence="8">
    <location>
        <begin position="812"/>
        <end position="1107"/>
    </location>
</feature>
<feature type="domain" description="CBM3" evidence="6">
    <location>
        <begin position="1216"/>
        <end position="1369"/>
    </location>
</feature>
<dbReference type="Pfam" id="PF00041">
    <property type="entry name" value="fn3"/>
    <property type="match status" value="1"/>
</dbReference>
<evidence type="ECO:0000256" key="1">
    <source>
        <dbReference type="ARBA" id="ARBA00007754"/>
    </source>
</evidence>
<protein>
    <submittedName>
        <fullName evidence="9">Glycoside hydrolase family protein</fullName>
        <ecNumber evidence="9">3.2.1.78</ecNumber>
    </submittedName>
</protein>
<proteinExistence type="inferred from homology"/>
<dbReference type="SUPFAM" id="SSF51011">
    <property type="entry name" value="Glycosyl hydrolase domain"/>
    <property type="match status" value="1"/>
</dbReference>
<dbReference type="Pfam" id="PF02156">
    <property type="entry name" value="Glyco_hydro_26"/>
    <property type="match status" value="1"/>
</dbReference>
<dbReference type="EC" id="3.2.1.78" evidence="9"/>
<dbReference type="GO" id="GO:0006080">
    <property type="term" value="P:substituted mannan metabolic process"/>
    <property type="evidence" value="ECO:0007669"/>
    <property type="project" value="InterPro"/>
</dbReference>
<dbReference type="SMART" id="SM01067">
    <property type="entry name" value="CBM_3"/>
    <property type="match status" value="1"/>
</dbReference>
<evidence type="ECO:0000259" key="6">
    <source>
        <dbReference type="PROSITE" id="PS51172"/>
    </source>
</evidence>
<dbReference type="EMBL" id="UGSC01000001">
    <property type="protein sequence ID" value="SUA72054.1"/>
    <property type="molecule type" value="Genomic_DNA"/>
</dbReference>
<feature type="active site" description="Proton donor" evidence="4">
    <location>
        <position position="963"/>
    </location>
</feature>
<dbReference type="SUPFAM" id="SSF49265">
    <property type="entry name" value="Fibronectin type III"/>
    <property type="match status" value="1"/>
</dbReference>
<dbReference type="SUPFAM" id="SSF49384">
    <property type="entry name" value="Carbohydrate-binding domain"/>
    <property type="match status" value="1"/>
</dbReference>
<dbReference type="PANTHER" id="PTHR40079">
    <property type="entry name" value="MANNAN ENDO-1,4-BETA-MANNOSIDASE E-RELATED"/>
    <property type="match status" value="1"/>
</dbReference>
<dbReference type="Gene3D" id="2.60.40.10">
    <property type="entry name" value="Immunoglobulins"/>
    <property type="match status" value="2"/>
</dbReference>
<evidence type="ECO:0000313" key="10">
    <source>
        <dbReference type="Proteomes" id="UP000254400"/>
    </source>
</evidence>
<dbReference type="InterPro" id="IPR013780">
    <property type="entry name" value="Glyco_hydro_b"/>
</dbReference>
<accession>A0A378Y4N8</accession>
<dbReference type="Pfam" id="PF00942">
    <property type="entry name" value="CBM_3"/>
    <property type="match status" value="1"/>
</dbReference>
<feature type="domain" description="Fibronectin type-III" evidence="5">
    <location>
        <begin position="1124"/>
        <end position="1216"/>
    </location>
</feature>
<evidence type="ECO:0000259" key="8">
    <source>
        <dbReference type="PROSITE" id="PS51764"/>
    </source>
</evidence>
<dbReference type="InterPro" id="IPR013783">
    <property type="entry name" value="Ig-like_fold"/>
</dbReference>
<dbReference type="PROSITE" id="PS51175">
    <property type="entry name" value="CBM6"/>
    <property type="match status" value="1"/>
</dbReference>
<dbReference type="SMART" id="SM00060">
    <property type="entry name" value="FN3"/>
    <property type="match status" value="2"/>
</dbReference>
<evidence type="ECO:0000259" key="5">
    <source>
        <dbReference type="PROSITE" id="PS50853"/>
    </source>
</evidence>
<dbReference type="Gene3D" id="2.60.40.710">
    <property type="entry name" value="Endoglucanase-like"/>
    <property type="match status" value="1"/>
</dbReference>
<feature type="domain" description="CBM6" evidence="7">
    <location>
        <begin position="673"/>
        <end position="791"/>
    </location>
</feature>
<dbReference type="GO" id="GO:0030248">
    <property type="term" value="F:cellulose binding"/>
    <property type="evidence" value="ECO:0007669"/>
    <property type="project" value="InterPro"/>
</dbReference>
<dbReference type="Gene3D" id="2.60.40.1180">
    <property type="entry name" value="Golgi alpha-mannosidase II"/>
    <property type="match status" value="1"/>
</dbReference>
<dbReference type="SUPFAM" id="SSF51445">
    <property type="entry name" value="(Trans)glycosidases"/>
    <property type="match status" value="2"/>
</dbReference>
<dbReference type="InterPro" id="IPR036116">
    <property type="entry name" value="FN3_sf"/>
</dbReference>
<dbReference type="PROSITE" id="PS51764">
    <property type="entry name" value="GH26"/>
    <property type="match status" value="1"/>
</dbReference>
<dbReference type="SUPFAM" id="SSF49785">
    <property type="entry name" value="Galactose-binding domain-like"/>
    <property type="match status" value="1"/>
</dbReference>
<evidence type="ECO:0000259" key="7">
    <source>
        <dbReference type="PROSITE" id="PS51175"/>
    </source>
</evidence>
<dbReference type="Gene3D" id="3.20.20.80">
    <property type="entry name" value="Glycosidases"/>
    <property type="match status" value="2"/>
</dbReference>
<organism evidence="9 10">
    <name type="scientific">Paenibacillus polymyxa</name>
    <name type="common">Bacillus polymyxa</name>
    <dbReference type="NCBI Taxonomy" id="1406"/>
    <lineage>
        <taxon>Bacteria</taxon>
        <taxon>Bacillati</taxon>
        <taxon>Bacillota</taxon>
        <taxon>Bacilli</taxon>
        <taxon>Bacillales</taxon>
        <taxon>Paenibacillaceae</taxon>
        <taxon>Paenibacillus</taxon>
    </lineage>
</organism>
<dbReference type="InterPro" id="IPR000805">
    <property type="entry name" value="Glyco_hydro_26"/>
</dbReference>
<evidence type="ECO:0000256" key="2">
    <source>
        <dbReference type="ARBA" id="ARBA00022801"/>
    </source>
</evidence>
<dbReference type="InterPro" id="IPR036966">
    <property type="entry name" value="CBM3_sf"/>
</dbReference>
<dbReference type="InterPro" id="IPR005084">
    <property type="entry name" value="CBM6"/>
</dbReference>
<dbReference type="Proteomes" id="UP000254400">
    <property type="component" value="Unassembled WGS sequence"/>
</dbReference>